<evidence type="ECO:0000313" key="1">
    <source>
        <dbReference type="EMBL" id="KAG0478316.1"/>
    </source>
</evidence>
<dbReference type="Gene3D" id="3.80.10.10">
    <property type="entry name" value="Ribonuclease Inhibitor"/>
    <property type="match status" value="1"/>
</dbReference>
<protein>
    <submittedName>
        <fullName evidence="1">Uncharacterized protein</fullName>
    </submittedName>
</protein>
<dbReference type="InterPro" id="IPR032675">
    <property type="entry name" value="LRR_dom_sf"/>
</dbReference>
<dbReference type="InterPro" id="IPR001611">
    <property type="entry name" value="Leu-rich_rpt"/>
</dbReference>
<comment type="caution">
    <text evidence="1">The sequence shown here is derived from an EMBL/GenBank/DDBJ whole genome shotgun (WGS) entry which is preliminary data.</text>
</comment>
<sequence>MILGYCIIRSSSSDDDNDVRDDGNLRGLKSLNRSFNSLIGEITTSPKKLKEVESLSLAHNILLGEIPWSSEELLELTTLDLSSNKLVCKQQPPLWFSDWSGL</sequence>
<gene>
    <name evidence="1" type="ORF">HPP92_013035</name>
</gene>
<evidence type="ECO:0000313" key="2">
    <source>
        <dbReference type="Proteomes" id="UP000639772"/>
    </source>
</evidence>
<proteinExistence type="predicted"/>
<organism evidence="1 2">
    <name type="scientific">Vanilla planifolia</name>
    <name type="common">Vanilla</name>
    <dbReference type="NCBI Taxonomy" id="51239"/>
    <lineage>
        <taxon>Eukaryota</taxon>
        <taxon>Viridiplantae</taxon>
        <taxon>Streptophyta</taxon>
        <taxon>Embryophyta</taxon>
        <taxon>Tracheophyta</taxon>
        <taxon>Spermatophyta</taxon>
        <taxon>Magnoliopsida</taxon>
        <taxon>Liliopsida</taxon>
        <taxon>Asparagales</taxon>
        <taxon>Orchidaceae</taxon>
        <taxon>Vanilloideae</taxon>
        <taxon>Vanilleae</taxon>
        <taxon>Vanilla</taxon>
    </lineage>
</organism>
<accession>A0A835V088</accession>
<dbReference type="Pfam" id="PF00560">
    <property type="entry name" value="LRR_1"/>
    <property type="match status" value="1"/>
</dbReference>
<dbReference type="Proteomes" id="UP000639772">
    <property type="component" value="Chromosome 6"/>
</dbReference>
<name>A0A835V088_VANPL</name>
<dbReference type="OrthoDB" id="1897577at2759"/>
<dbReference type="PANTHER" id="PTHR48065">
    <property type="entry name" value="OS10G0469600 PROTEIN"/>
    <property type="match status" value="1"/>
</dbReference>
<dbReference type="EMBL" id="JADCNM010000006">
    <property type="protein sequence ID" value="KAG0478316.1"/>
    <property type="molecule type" value="Genomic_DNA"/>
</dbReference>
<dbReference type="AlphaFoldDB" id="A0A835V088"/>
<dbReference type="PANTHER" id="PTHR48065:SF23">
    <property type="entry name" value="LEUCINE-RICH REPEAT-CONTAINING N-TERMINAL PLANT-TYPE DOMAIN-CONTAINING PROTEIN"/>
    <property type="match status" value="1"/>
</dbReference>
<reference evidence="1 2" key="1">
    <citation type="journal article" date="2020" name="Nat. Food">
        <title>A phased Vanilla planifolia genome enables genetic improvement of flavour and production.</title>
        <authorList>
            <person name="Hasing T."/>
            <person name="Tang H."/>
            <person name="Brym M."/>
            <person name="Khazi F."/>
            <person name="Huang T."/>
            <person name="Chambers A.H."/>
        </authorList>
    </citation>
    <scope>NUCLEOTIDE SEQUENCE [LARGE SCALE GENOMIC DNA]</scope>
    <source>
        <tissue evidence="1">Leaf</tissue>
    </source>
</reference>
<dbReference type="SUPFAM" id="SSF52058">
    <property type="entry name" value="L domain-like"/>
    <property type="match status" value="1"/>
</dbReference>